<sequence length="514" mass="57152">MSDLLLSRGNRANFRKQLEPSGIPDPNGCMFAAKKSEPVSHRAQKTSSNRHRKLQPFRSSDPGTTMGSVNVNRNVSDAFYRYKMPRILAKVEGKGNGIKTVIPNMVDVAKALGRPPTYPTKYFGCELGAQTQFDFKNDRYIVNGSHDAAKLQSLLDGFIKKYVLCPGCDNPETALHVSQKKGIITQSCKACKSKKRKGTKTNGDGNGSGHDGVNADGTPGSPRDDSDDPPAAEDEFDGHHDDWAVDVSEEAIRRRMEDLTEGAKSLAINNDLEKTEKERVDMLYSFIKHKIDFNQIHGSDKDILAEAERLDVKEKVPLLLSELLFDANILQQIKSHRLLLLRFTHENTRAQKYLMGGIELVIQLHKAALLPKVPHILKVLYDSDILEEEVILDWGKKPSKKYVTKELSAEIRAKAEPFLKWLKEAEEEESSEGSDEDEEDLEVTVVSVVLGSCFMASNVARLNGSIPLSVQISYDDRACVTMLKQEPKVEPKKPANRAATAAGHEDEDLDIDAI</sequence>
<dbReference type="InterPro" id="IPR016024">
    <property type="entry name" value="ARM-type_fold"/>
</dbReference>
<evidence type="ECO:0000259" key="9">
    <source>
        <dbReference type="PROSITE" id="PS51363"/>
    </source>
</evidence>
<feature type="compositionally biased region" description="Polar residues" evidence="8">
    <location>
        <begin position="57"/>
        <end position="69"/>
    </location>
</feature>
<feature type="region of interest" description="Disordered" evidence="8">
    <location>
        <begin position="194"/>
        <end position="240"/>
    </location>
</feature>
<feature type="compositionally biased region" description="Acidic residues" evidence="8">
    <location>
        <begin position="505"/>
        <end position="514"/>
    </location>
</feature>
<dbReference type="FunFam" id="1.25.40.180:FF:000018">
    <property type="entry name" value="eukaryotic translation initiation factor 5"/>
    <property type="match status" value="1"/>
</dbReference>
<dbReference type="SUPFAM" id="SSF48371">
    <property type="entry name" value="ARM repeat"/>
    <property type="match status" value="1"/>
</dbReference>
<evidence type="ECO:0000256" key="2">
    <source>
        <dbReference type="ARBA" id="ARBA00018059"/>
    </source>
</evidence>
<evidence type="ECO:0000256" key="4">
    <source>
        <dbReference type="ARBA" id="ARBA00022553"/>
    </source>
</evidence>
<dbReference type="Gene3D" id="2.20.25.350">
    <property type="match status" value="1"/>
</dbReference>
<proteinExistence type="inferred from homology"/>
<evidence type="ECO:0000256" key="8">
    <source>
        <dbReference type="SAM" id="MobiDB-lite"/>
    </source>
</evidence>
<dbReference type="OrthoDB" id="10250831at2759"/>
<dbReference type="GO" id="GO:0003743">
    <property type="term" value="F:translation initiation factor activity"/>
    <property type="evidence" value="ECO:0007669"/>
    <property type="project" value="UniProtKB-KW"/>
</dbReference>
<dbReference type="CDD" id="cd11561">
    <property type="entry name" value="W2_eIF5"/>
    <property type="match status" value="1"/>
</dbReference>
<gene>
    <name evidence="10" type="ORF">DSTB1V02_LOCUS11422</name>
</gene>
<keyword evidence="7" id="KW-0342">GTP-binding</keyword>
<name>A0A7R9AD28_9CRUS</name>
<feature type="compositionally biased region" description="Basic residues" evidence="8">
    <location>
        <begin position="42"/>
        <end position="55"/>
    </location>
</feature>
<dbReference type="SMART" id="SM00653">
    <property type="entry name" value="eIF2B_5"/>
    <property type="match status" value="1"/>
</dbReference>
<dbReference type="SUPFAM" id="SSF100966">
    <property type="entry name" value="Translation initiation factor 2 beta, aIF2beta, N-terminal domain"/>
    <property type="match status" value="1"/>
</dbReference>
<dbReference type="GO" id="GO:0071074">
    <property type="term" value="F:eukaryotic initiation factor eIF2 binding"/>
    <property type="evidence" value="ECO:0007669"/>
    <property type="project" value="TreeGrafter"/>
</dbReference>
<keyword evidence="11" id="KW-1185">Reference proteome</keyword>
<evidence type="ECO:0000313" key="10">
    <source>
        <dbReference type="EMBL" id="CAD7251660.1"/>
    </source>
</evidence>
<protein>
    <recommendedName>
        <fullName evidence="2">Eukaryotic translation initiation factor 5</fullName>
    </recommendedName>
</protein>
<evidence type="ECO:0000313" key="11">
    <source>
        <dbReference type="Proteomes" id="UP000677054"/>
    </source>
</evidence>
<dbReference type="GO" id="GO:0005525">
    <property type="term" value="F:GTP binding"/>
    <property type="evidence" value="ECO:0007669"/>
    <property type="project" value="UniProtKB-KW"/>
</dbReference>
<dbReference type="InterPro" id="IPR016189">
    <property type="entry name" value="Transl_init_fac_IF2/IF5_N"/>
</dbReference>
<dbReference type="EMBL" id="CAJPEV010003708">
    <property type="protein sequence ID" value="CAG0900382.1"/>
    <property type="molecule type" value="Genomic_DNA"/>
</dbReference>
<dbReference type="PROSITE" id="PS51363">
    <property type="entry name" value="W2"/>
    <property type="match status" value="1"/>
</dbReference>
<evidence type="ECO:0000256" key="5">
    <source>
        <dbReference type="ARBA" id="ARBA00022741"/>
    </source>
</evidence>
<dbReference type="GO" id="GO:0005829">
    <property type="term" value="C:cytosol"/>
    <property type="evidence" value="ECO:0007669"/>
    <property type="project" value="TreeGrafter"/>
</dbReference>
<keyword evidence="4" id="KW-0597">Phosphoprotein</keyword>
<dbReference type="InterPro" id="IPR045196">
    <property type="entry name" value="IF2/IF5"/>
</dbReference>
<evidence type="ECO:0000256" key="6">
    <source>
        <dbReference type="ARBA" id="ARBA00022917"/>
    </source>
</evidence>
<comment type="similarity">
    <text evidence="1">Belongs to the eIF-2-beta/eIF-5 family.</text>
</comment>
<feature type="region of interest" description="Disordered" evidence="8">
    <location>
        <begin position="1"/>
        <end position="69"/>
    </location>
</feature>
<keyword evidence="3" id="KW-0396">Initiation factor</keyword>
<dbReference type="Proteomes" id="UP000677054">
    <property type="component" value="Unassembled WGS sequence"/>
</dbReference>
<feature type="region of interest" description="Disordered" evidence="8">
    <location>
        <begin position="485"/>
        <end position="514"/>
    </location>
</feature>
<dbReference type="AlphaFoldDB" id="A0A7R9AD28"/>
<dbReference type="PANTHER" id="PTHR23001">
    <property type="entry name" value="EUKARYOTIC TRANSLATION INITIATION FACTOR"/>
    <property type="match status" value="1"/>
</dbReference>
<dbReference type="Gene3D" id="1.25.40.180">
    <property type="match status" value="1"/>
</dbReference>
<keyword evidence="6" id="KW-0648">Protein biosynthesis</keyword>
<evidence type="ECO:0000256" key="1">
    <source>
        <dbReference type="ARBA" id="ARBA00010397"/>
    </source>
</evidence>
<evidence type="ECO:0000256" key="3">
    <source>
        <dbReference type="ARBA" id="ARBA00022540"/>
    </source>
</evidence>
<feature type="compositionally biased region" description="Acidic residues" evidence="8">
    <location>
        <begin position="225"/>
        <end position="236"/>
    </location>
</feature>
<dbReference type="GO" id="GO:0001732">
    <property type="term" value="P:formation of cytoplasmic translation initiation complex"/>
    <property type="evidence" value="ECO:0007669"/>
    <property type="project" value="TreeGrafter"/>
</dbReference>
<dbReference type="InterPro" id="IPR002735">
    <property type="entry name" value="Transl_init_fac_IF2/IF5_dom"/>
</dbReference>
<feature type="domain" description="W2" evidence="9">
    <location>
        <begin position="273"/>
        <end position="432"/>
    </location>
</feature>
<dbReference type="SMART" id="SM00515">
    <property type="entry name" value="eIF5C"/>
    <property type="match status" value="1"/>
</dbReference>
<dbReference type="GO" id="GO:0005092">
    <property type="term" value="F:GDP-dissociation inhibitor activity"/>
    <property type="evidence" value="ECO:0007669"/>
    <property type="project" value="TreeGrafter"/>
</dbReference>
<dbReference type="FunFam" id="3.30.30.170:FF:000002">
    <property type="entry name" value="Eukaryotic translation initiation factor 5"/>
    <property type="match status" value="1"/>
</dbReference>
<dbReference type="Gene3D" id="3.30.30.170">
    <property type="match status" value="1"/>
</dbReference>
<dbReference type="EMBL" id="LR903225">
    <property type="protein sequence ID" value="CAD7251660.1"/>
    <property type="molecule type" value="Genomic_DNA"/>
</dbReference>
<dbReference type="Pfam" id="PF02020">
    <property type="entry name" value="W2"/>
    <property type="match status" value="1"/>
</dbReference>
<dbReference type="PANTHER" id="PTHR23001:SF7">
    <property type="entry name" value="EUKARYOTIC TRANSLATION INITIATION FACTOR 5"/>
    <property type="match status" value="1"/>
</dbReference>
<dbReference type="InterPro" id="IPR003307">
    <property type="entry name" value="W2_domain"/>
</dbReference>
<accession>A0A7R9AD28</accession>
<keyword evidence="5" id="KW-0547">Nucleotide-binding</keyword>
<dbReference type="Pfam" id="PF01873">
    <property type="entry name" value="eIF-5_eIF-2B"/>
    <property type="match status" value="1"/>
</dbReference>
<reference evidence="10" key="1">
    <citation type="submission" date="2020-11" db="EMBL/GenBank/DDBJ databases">
        <authorList>
            <person name="Tran Van P."/>
        </authorList>
    </citation>
    <scope>NUCLEOTIDE SEQUENCE</scope>
</reference>
<organism evidence="10">
    <name type="scientific">Darwinula stevensoni</name>
    <dbReference type="NCBI Taxonomy" id="69355"/>
    <lineage>
        <taxon>Eukaryota</taxon>
        <taxon>Metazoa</taxon>
        <taxon>Ecdysozoa</taxon>
        <taxon>Arthropoda</taxon>
        <taxon>Crustacea</taxon>
        <taxon>Oligostraca</taxon>
        <taxon>Ostracoda</taxon>
        <taxon>Podocopa</taxon>
        <taxon>Podocopida</taxon>
        <taxon>Darwinulocopina</taxon>
        <taxon>Darwinuloidea</taxon>
        <taxon>Darwinulidae</taxon>
        <taxon>Darwinula</taxon>
    </lineage>
</organism>
<evidence type="ECO:0000256" key="7">
    <source>
        <dbReference type="ARBA" id="ARBA00023134"/>
    </source>
</evidence>